<protein>
    <submittedName>
        <fullName evidence="1">Uncharacterized protein</fullName>
    </submittedName>
</protein>
<gene>
    <name evidence="1" type="ORF">NM688_g5935</name>
</gene>
<dbReference type="EMBL" id="JANHOG010001149">
    <property type="protein sequence ID" value="KAJ3542816.1"/>
    <property type="molecule type" value="Genomic_DNA"/>
</dbReference>
<proteinExistence type="predicted"/>
<sequence length="256" mass="28752">MSATVQDIILLLGDSLTQGASAPYGFAQQLSYVYNRKLDVLNRGLSGYNTTWALPVFEQCVAKRSDRAGLPTIRLLIIWFGANDGTLPGTLQHVPLPLFTENLTKMIHLVSSPSSDYHSPETKIILLTPPPVNTHQRAADLATRTPPRPVDRDFNVTVQYAEAVRALGKKEGVPVVDVHTRLWEGCGKEEKNLTKYLRDGLHVNEEAYRLIFEDIMATIKEYYPELDHEKLEMVFPHYADINHENVAAAVQKKAIF</sequence>
<reference evidence="1" key="1">
    <citation type="submission" date="2022-07" db="EMBL/GenBank/DDBJ databases">
        <title>Genome Sequence of Phlebia brevispora.</title>
        <authorList>
            <person name="Buettner E."/>
        </authorList>
    </citation>
    <scope>NUCLEOTIDE SEQUENCE</scope>
    <source>
        <strain evidence="1">MPL23</strain>
    </source>
</reference>
<dbReference type="Proteomes" id="UP001148662">
    <property type="component" value="Unassembled WGS sequence"/>
</dbReference>
<comment type="caution">
    <text evidence="1">The sequence shown here is derived from an EMBL/GenBank/DDBJ whole genome shotgun (WGS) entry which is preliminary data.</text>
</comment>
<organism evidence="1 2">
    <name type="scientific">Phlebia brevispora</name>
    <dbReference type="NCBI Taxonomy" id="194682"/>
    <lineage>
        <taxon>Eukaryota</taxon>
        <taxon>Fungi</taxon>
        <taxon>Dikarya</taxon>
        <taxon>Basidiomycota</taxon>
        <taxon>Agaricomycotina</taxon>
        <taxon>Agaricomycetes</taxon>
        <taxon>Polyporales</taxon>
        <taxon>Meruliaceae</taxon>
        <taxon>Phlebia</taxon>
    </lineage>
</organism>
<name>A0ACC1SMP6_9APHY</name>
<evidence type="ECO:0000313" key="1">
    <source>
        <dbReference type="EMBL" id="KAJ3542816.1"/>
    </source>
</evidence>
<evidence type="ECO:0000313" key="2">
    <source>
        <dbReference type="Proteomes" id="UP001148662"/>
    </source>
</evidence>
<keyword evidence="2" id="KW-1185">Reference proteome</keyword>
<accession>A0ACC1SMP6</accession>